<organism evidence="1">
    <name type="scientific">Mycobacterium xenopi 4042</name>
    <dbReference type="NCBI Taxonomy" id="1299334"/>
    <lineage>
        <taxon>Bacteria</taxon>
        <taxon>Bacillati</taxon>
        <taxon>Actinomycetota</taxon>
        <taxon>Actinomycetes</taxon>
        <taxon>Mycobacteriales</taxon>
        <taxon>Mycobacteriaceae</taxon>
        <taxon>Mycobacterium</taxon>
    </lineage>
</organism>
<sequence>MMKSLTARYSPHEVKFLVVDLKSSRLLDAVDEDYLLRWEDQQGRERSGLILNSSELEIGVHAIANGMANRQASGEVTREQRRNRSWWRAGNLHLRRRLRDGEQRRPSVFAPLAPFWGSAEQVGVHSVVACPIAVANRCCPRGVADEAQQRRRAATLVMDGSKNMARSSPECGSPAPAGRGVLSFAGELQTIQTPVVPELENT</sequence>
<reference evidence="1" key="1">
    <citation type="submission" date="2014-01" db="EMBL/GenBank/DDBJ databases">
        <authorList>
            <person name="Brown-Elliot B."/>
            <person name="Wallace R."/>
            <person name="Lenaerts A."/>
            <person name="Ordway D."/>
            <person name="DeGroote M.A."/>
            <person name="Parker T."/>
            <person name="Sizemore C."/>
            <person name="Tallon L.J."/>
            <person name="Sadzewicz L.K."/>
            <person name="Sengamalay N."/>
            <person name="Fraser C.M."/>
            <person name="Hine E."/>
            <person name="Shefchek K.A."/>
            <person name="Das S.P."/>
            <person name="Tettelin H."/>
        </authorList>
    </citation>
    <scope>NUCLEOTIDE SEQUENCE [LARGE SCALE GENOMIC DNA]</scope>
    <source>
        <strain evidence="1">4042</strain>
    </source>
</reference>
<dbReference type="EMBL" id="JAOB01000063">
    <property type="protein sequence ID" value="EUA24928.1"/>
    <property type="molecule type" value="Genomic_DNA"/>
</dbReference>
<keyword evidence="1" id="KW-0131">Cell cycle</keyword>
<comment type="caution">
    <text evidence="1">The sequence shown here is derived from an EMBL/GenBank/DDBJ whole genome shotgun (WGS) entry which is preliminary data.</text>
</comment>
<accession>X8A1R3</accession>
<gene>
    <name evidence="1" type="ORF">I553_3827</name>
</gene>
<dbReference type="AlphaFoldDB" id="X8A1R3"/>
<dbReference type="InterPro" id="IPR027417">
    <property type="entry name" value="P-loop_NTPase"/>
</dbReference>
<evidence type="ECO:0000313" key="1">
    <source>
        <dbReference type="EMBL" id="EUA24928.1"/>
    </source>
</evidence>
<dbReference type="Gene3D" id="3.40.50.300">
    <property type="entry name" value="P-loop containing nucleotide triphosphate hydrolases"/>
    <property type="match status" value="1"/>
</dbReference>
<dbReference type="GO" id="GO:0051301">
    <property type="term" value="P:cell division"/>
    <property type="evidence" value="ECO:0007669"/>
    <property type="project" value="UniProtKB-KW"/>
</dbReference>
<name>X8A1R3_MYCXE</name>
<proteinExistence type="predicted"/>
<dbReference type="PATRIC" id="fig|1299334.3.peg.6764"/>
<protein>
    <submittedName>
        <fullName evidence="1">Cell division FtsK/SpoIIIE domain protein</fullName>
    </submittedName>
</protein>
<keyword evidence="1" id="KW-0132">Cell division</keyword>